<dbReference type="AlphaFoldDB" id="A0A9D3UAL2"/>
<feature type="transmembrane region" description="Helical" evidence="21">
    <location>
        <begin position="841"/>
        <end position="869"/>
    </location>
</feature>
<evidence type="ECO:0000256" key="13">
    <source>
        <dbReference type="ARBA" id="ARBA00022989"/>
    </source>
</evidence>
<evidence type="ECO:0000313" key="24">
    <source>
        <dbReference type="Proteomes" id="UP000828251"/>
    </source>
</evidence>
<keyword evidence="12 21" id="KW-0135">Cellulose biosynthesis</keyword>
<evidence type="ECO:0000256" key="4">
    <source>
        <dbReference type="ARBA" id="ARBA00007548"/>
    </source>
</evidence>
<proteinExistence type="inferred from homology"/>
<dbReference type="EC" id="2.4.1.12" evidence="21"/>
<dbReference type="Proteomes" id="UP000828251">
    <property type="component" value="Unassembled WGS sequence"/>
</dbReference>
<dbReference type="InterPro" id="IPR001841">
    <property type="entry name" value="Znf_RING"/>
</dbReference>
<feature type="transmembrane region" description="Helical" evidence="21">
    <location>
        <begin position="992"/>
        <end position="1014"/>
    </location>
</feature>
<dbReference type="InterPro" id="IPR005150">
    <property type="entry name" value="Cellulose_synth"/>
</dbReference>
<feature type="transmembrane region" description="Helical" evidence="21">
    <location>
        <begin position="875"/>
        <end position="893"/>
    </location>
</feature>
<comment type="caution">
    <text evidence="21">Lacks conserved residue(s) required for the propagation of feature annotation.</text>
</comment>
<evidence type="ECO:0000256" key="11">
    <source>
        <dbReference type="ARBA" id="ARBA00022833"/>
    </source>
</evidence>
<comment type="pathway">
    <text evidence="3 21">Glycan metabolism; plant cellulose biosynthesis.</text>
</comment>
<evidence type="ECO:0000256" key="12">
    <source>
        <dbReference type="ARBA" id="ARBA00022916"/>
    </source>
</evidence>
<keyword evidence="10 20" id="KW-0863">Zinc-finger</keyword>
<feature type="binding site" evidence="18">
    <location>
        <position position="384"/>
    </location>
    <ligand>
        <name>UDP-alpha-D-glucose</name>
        <dbReference type="ChEBI" id="CHEBI:58885"/>
    </ligand>
</feature>
<accession>A0A9D3UAL2</accession>
<dbReference type="GO" id="GO:0071555">
    <property type="term" value="P:cell wall organization"/>
    <property type="evidence" value="ECO:0007669"/>
    <property type="project" value="UniProtKB-KW"/>
</dbReference>
<keyword evidence="14 21" id="KW-0472">Membrane</keyword>
<feature type="binding site" evidence="18">
    <location>
        <position position="354"/>
    </location>
    <ligand>
        <name>UDP-alpha-D-glucose</name>
        <dbReference type="ChEBI" id="CHEBI:58885"/>
    </ligand>
</feature>
<evidence type="ECO:0000256" key="16">
    <source>
        <dbReference type="ARBA" id="ARBA00023316"/>
    </source>
</evidence>
<feature type="domain" description="RING-type" evidence="22">
    <location>
        <begin position="40"/>
        <end position="86"/>
    </location>
</feature>
<comment type="catalytic activity">
    <reaction evidence="17 21">
        <text>[(1-&gt;4)-beta-D-glucosyl](n) + UDP-alpha-D-glucose = [(1-&gt;4)-beta-D-glucosyl](n+1) + UDP + H(+)</text>
        <dbReference type="Rhea" id="RHEA:19929"/>
        <dbReference type="Rhea" id="RHEA-COMP:10033"/>
        <dbReference type="Rhea" id="RHEA-COMP:10034"/>
        <dbReference type="ChEBI" id="CHEBI:15378"/>
        <dbReference type="ChEBI" id="CHEBI:18246"/>
        <dbReference type="ChEBI" id="CHEBI:58223"/>
        <dbReference type="ChEBI" id="CHEBI:58885"/>
        <dbReference type="EC" id="2.4.1.12"/>
    </reaction>
</comment>
<keyword evidence="9 21" id="KW-0479">Metal-binding</keyword>
<reference evidence="23 24" key="1">
    <citation type="journal article" date="2021" name="Plant Biotechnol. J.">
        <title>Multi-omics assisted identification of the key and species-specific regulatory components of drought-tolerant mechanisms in Gossypium stocksii.</title>
        <authorList>
            <person name="Yu D."/>
            <person name="Ke L."/>
            <person name="Zhang D."/>
            <person name="Wu Y."/>
            <person name="Sun Y."/>
            <person name="Mei J."/>
            <person name="Sun J."/>
            <person name="Sun Y."/>
        </authorList>
    </citation>
    <scope>NUCLEOTIDE SEQUENCE [LARGE SCALE GENOMIC DNA]</scope>
    <source>
        <strain evidence="24">cv. E1</strain>
        <tissue evidence="23">Leaf</tissue>
    </source>
</reference>
<dbReference type="OrthoDB" id="72851at2759"/>
<dbReference type="GO" id="GO:0016760">
    <property type="term" value="F:cellulose synthase (UDP-forming) activity"/>
    <property type="evidence" value="ECO:0007669"/>
    <property type="project" value="UniProtKB-EC"/>
</dbReference>
<dbReference type="GO" id="GO:0030244">
    <property type="term" value="P:cellulose biosynthetic process"/>
    <property type="evidence" value="ECO:0007669"/>
    <property type="project" value="UniProtKB-KW"/>
</dbReference>
<name>A0A9D3UAL2_9ROSI</name>
<dbReference type="FunFam" id="3.30.40.10:FF:000031">
    <property type="entry name" value="Cellulose synthase"/>
    <property type="match status" value="1"/>
</dbReference>
<evidence type="ECO:0000256" key="10">
    <source>
        <dbReference type="ARBA" id="ARBA00022771"/>
    </source>
</evidence>
<evidence type="ECO:0000256" key="15">
    <source>
        <dbReference type="ARBA" id="ARBA00023211"/>
    </source>
</evidence>
<evidence type="ECO:0000256" key="3">
    <source>
        <dbReference type="ARBA" id="ARBA00004768"/>
    </source>
</evidence>
<keyword evidence="7 21" id="KW-0808">Transferase</keyword>
<keyword evidence="11 21" id="KW-0862">Zinc</keyword>
<dbReference type="Gene3D" id="3.30.40.10">
    <property type="entry name" value="Zinc/RING finger domain, C3HC4 (zinc finger)"/>
    <property type="match status" value="1"/>
</dbReference>
<dbReference type="EMBL" id="JAIQCV010000013">
    <property type="protein sequence ID" value="KAH1032894.1"/>
    <property type="molecule type" value="Genomic_DNA"/>
</dbReference>
<dbReference type="PROSITE" id="PS50089">
    <property type="entry name" value="ZF_RING_2"/>
    <property type="match status" value="1"/>
</dbReference>
<evidence type="ECO:0000256" key="19">
    <source>
        <dbReference type="PIRSR" id="PIRSR605150-3"/>
    </source>
</evidence>
<keyword evidence="6 21" id="KW-0328">Glycosyltransferase</keyword>
<feature type="transmembrane region" description="Helical" evidence="21">
    <location>
        <begin position="963"/>
        <end position="986"/>
    </location>
</feature>
<evidence type="ECO:0000256" key="14">
    <source>
        <dbReference type="ARBA" id="ARBA00023136"/>
    </source>
</evidence>
<comment type="subcellular location">
    <subcellularLocation>
        <location evidence="2 21">Cell membrane</location>
        <topology evidence="2 21">Multi-pass membrane protein</topology>
    </subcellularLocation>
</comment>
<feature type="binding site" evidence="18">
    <location>
        <position position="355"/>
    </location>
    <ligand>
        <name>UDP-alpha-D-glucose</name>
        <dbReference type="ChEBI" id="CHEBI:58885"/>
    </ligand>
</feature>
<comment type="cofactor">
    <cofactor evidence="21">
        <name>Zn(2+)</name>
        <dbReference type="ChEBI" id="CHEBI:29105"/>
    </cofactor>
    <text evidence="21">Binds 2 Zn(2+) ions per subunit.</text>
</comment>
<dbReference type="InterPro" id="IPR027934">
    <property type="entry name" value="CES_Znf_RING"/>
</dbReference>
<gene>
    <name evidence="23" type="ORF">J1N35_045068</name>
</gene>
<evidence type="ECO:0000256" key="7">
    <source>
        <dbReference type="ARBA" id="ARBA00022679"/>
    </source>
</evidence>
<evidence type="ECO:0000256" key="17">
    <source>
        <dbReference type="ARBA" id="ARBA00048682"/>
    </source>
</evidence>
<dbReference type="InterPro" id="IPR013083">
    <property type="entry name" value="Znf_RING/FYVE/PHD"/>
</dbReference>
<evidence type="ECO:0000256" key="8">
    <source>
        <dbReference type="ARBA" id="ARBA00022692"/>
    </source>
</evidence>
<evidence type="ECO:0000313" key="23">
    <source>
        <dbReference type="EMBL" id="KAH1032894.1"/>
    </source>
</evidence>
<dbReference type="InterPro" id="IPR029044">
    <property type="entry name" value="Nucleotide-diphossugar_trans"/>
</dbReference>
<keyword evidence="15" id="KW-0464">Manganese</keyword>
<sequence length="1066" mass="121479">MQVSCGLVVGTHNSNEFLVIRRHGDDSSPKTGEHLIGQTCNICGDEVGLTTEGELFVACNECAFPICRVCYDYERKEGNQTCPRCKTRFKRLRGCPRVEGDEEEDEIDDLENEFSFEGSNNEQHHFVVHREPQLSLLSNGHKVLLPTCNRNHKITTVYFNLSLEICIQYLLSHLCSHFVFFFCFLQLLAFPTLQILKDLTAYGYGSVAWKETWIQETGKLQLKNSYNGCKDVFPDDLDIPLRDEARQPLSRRLGIRSSQINPYRMIIIIRLVVFGVFLHYRVKHPVEDAYALWLVSVICETCFALQWILEQFPKWHPINRETYLDRLSLRYEEEGQPSQLAHIDIFVTTVDPLKESPLVTANTVLSILAVDYPVDKLSCYVSDDGASLLTFEALFETSEFARKWVPFCNKFNVEPRAPEWYFSRKVDYFKDKILPSFVMERRAMKREYEEFKIRINTLVAKAQKAPKDGWIMQDGTPWPGNNTHHHPGMIQVFLGQGGRHDADGNELPPLVYVSREKGPSFNHHKKAEALNALVRVSAVLTNAPYLLNLDYNHYINNSKALKEAMCFMMDPLSGKRVCFVQFSQRFDDIDNHDQYANRNPILFYVNMKGLDGIQGPIYTGTGCVFRRVALYGNDAPKPKKPPTRTCNSWHKWCCRCLCLRRKKKQQLNKLPKTVIQTRHTKQGDEEALPLMSATMEAVEEGALGKIFGQSPVFMASTLVENGETFNGASLASRLREAIHVIGCGYEDRTEWGKEVGWMYGSVTENILTGFKMHSHGWRSVHCVPARLAFKGFGSVNFEDHLQEVLRWALGSIEIFLSRHCPIWYGYGGGLKLLERIAYINVVVYPWTSIPLLAYCTLPAVCLFTGKFIIPELSSAGSLWFLSLFICIFATNILEMKWNGISINEWWRNEQLWVIGAVSAQLFAVFQRLLKIMTGINTISSVTSKVEGDNGDFSQLWDLKWTTLLIPPTTLLIINIVGVIAGIAKAINNGYDSWGPFFGKFFFAFWVIVHLYPLLKGLSGRQSRAPTIVVIWSVFLASIFVLVWVRLDPFLPESDGPSLVECGLDCK</sequence>
<keyword evidence="13 21" id="KW-1133">Transmembrane helix</keyword>
<keyword evidence="16 21" id="KW-0961">Cell wall biogenesis/degradation</keyword>
<comment type="cofactor">
    <cofactor evidence="1">
        <name>Mn(2+)</name>
        <dbReference type="ChEBI" id="CHEBI:29035"/>
    </cofactor>
</comment>
<evidence type="ECO:0000256" key="6">
    <source>
        <dbReference type="ARBA" id="ARBA00022676"/>
    </source>
</evidence>
<feature type="transmembrane region" description="Helical" evidence="21">
    <location>
        <begin position="1026"/>
        <end position="1046"/>
    </location>
</feature>
<evidence type="ECO:0000256" key="21">
    <source>
        <dbReference type="RuleBase" id="RU361116"/>
    </source>
</evidence>
<dbReference type="SUPFAM" id="SSF57850">
    <property type="entry name" value="RING/U-box"/>
    <property type="match status" value="1"/>
</dbReference>
<dbReference type="GO" id="GO:0005886">
    <property type="term" value="C:plasma membrane"/>
    <property type="evidence" value="ECO:0007669"/>
    <property type="project" value="UniProtKB-SubCell"/>
</dbReference>
<evidence type="ECO:0000256" key="2">
    <source>
        <dbReference type="ARBA" id="ARBA00004651"/>
    </source>
</evidence>
<evidence type="ECO:0000256" key="9">
    <source>
        <dbReference type="ARBA" id="ARBA00022723"/>
    </source>
</evidence>
<evidence type="ECO:0000256" key="20">
    <source>
        <dbReference type="PROSITE-ProRule" id="PRU00175"/>
    </source>
</evidence>
<feature type="binding site" evidence="18">
    <location>
        <position position="525"/>
    </location>
    <ligand>
        <name>UDP-alpha-D-glucose</name>
        <dbReference type="ChEBI" id="CHEBI:58885"/>
    </ligand>
</feature>
<dbReference type="Pfam" id="PF03552">
    <property type="entry name" value="Cellulose_synt"/>
    <property type="match status" value="1"/>
</dbReference>
<evidence type="ECO:0000259" key="22">
    <source>
        <dbReference type="PROSITE" id="PS50089"/>
    </source>
</evidence>
<comment type="similarity">
    <text evidence="4 21">Belongs to the glycosyltransferase 2 family. Plant cellulose synthase subfamily.</text>
</comment>
<keyword evidence="24" id="KW-1185">Reference proteome</keyword>
<evidence type="ECO:0000256" key="18">
    <source>
        <dbReference type="PIRSR" id="PIRSR605150-2"/>
    </source>
</evidence>
<feature type="binding site" evidence="19">
    <location>
        <position position="550"/>
    </location>
    <ligand>
        <name>Mn(2+)</name>
        <dbReference type="ChEBI" id="CHEBI:29035"/>
    </ligand>
</feature>
<dbReference type="CDD" id="cd16617">
    <property type="entry name" value="mRING-HC-C4C4_CesA"/>
    <property type="match status" value="1"/>
</dbReference>
<protein>
    <recommendedName>
        <fullName evidence="21">Cellulose synthase</fullName>
        <ecNumber evidence="21">2.4.1.12</ecNumber>
    </recommendedName>
</protein>
<organism evidence="23 24">
    <name type="scientific">Gossypium stocksii</name>
    <dbReference type="NCBI Taxonomy" id="47602"/>
    <lineage>
        <taxon>Eukaryota</taxon>
        <taxon>Viridiplantae</taxon>
        <taxon>Streptophyta</taxon>
        <taxon>Embryophyta</taxon>
        <taxon>Tracheophyta</taxon>
        <taxon>Spermatophyta</taxon>
        <taxon>Magnoliopsida</taxon>
        <taxon>eudicotyledons</taxon>
        <taxon>Gunneridae</taxon>
        <taxon>Pentapetalae</taxon>
        <taxon>rosids</taxon>
        <taxon>malvids</taxon>
        <taxon>Malvales</taxon>
        <taxon>Malvaceae</taxon>
        <taxon>Malvoideae</taxon>
        <taxon>Gossypium</taxon>
    </lineage>
</organism>
<feature type="binding site" evidence="19">
    <location>
        <position position="526"/>
    </location>
    <ligand>
        <name>Mn(2+)</name>
        <dbReference type="ChEBI" id="CHEBI:29035"/>
    </ligand>
</feature>
<dbReference type="Pfam" id="PF14569">
    <property type="entry name" value="zf-UDP"/>
    <property type="match status" value="1"/>
</dbReference>
<dbReference type="PANTHER" id="PTHR13301">
    <property type="entry name" value="X-BOX TRANSCRIPTION FACTOR-RELATED"/>
    <property type="match status" value="1"/>
</dbReference>
<dbReference type="SUPFAM" id="SSF53448">
    <property type="entry name" value="Nucleotide-diphospho-sugar transferases"/>
    <property type="match status" value="1"/>
</dbReference>
<comment type="caution">
    <text evidence="23">The sequence shown here is derived from an EMBL/GenBank/DDBJ whole genome shotgun (WGS) entry which is preliminary data.</text>
</comment>
<evidence type="ECO:0000256" key="1">
    <source>
        <dbReference type="ARBA" id="ARBA00001936"/>
    </source>
</evidence>
<keyword evidence="8 21" id="KW-0812">Transmembrane</keyword>
<evidence type="ECO:0000256" key="5">
    <source>
        <dbReference type="ARBA" id="ARBA00022475"/>
    </source>
</evidence>
<keyword evidence="5 21" id="KW-1003">Cell membrane</keyword>
<dbReference type="Gene3D" id="3.90.550.10">
    <property type="entry name" value="Spore Coat Polysaccharide Biosynthesis Protein SpsA, Chain A"/>
    <property type="match status" value="1"/>
</dbReference>
<dbReference type="GO" id="GO:0008270">
    <property type="term" value="F:zinc ion binding"/>
    <property type="evidence" value="ECO:0007669"/>
    <property type="project" value="UniProtKB-KW"/>
</dbReference>